<comment type="caution">
    <text evidence="3">The sequence shown here is derived from an EMBL/GenBank/DDBJ whole genome shotgun (WGS) entry which is preliminary data.</text>
</comment>
<dbReference type="AlphaFoldDB" id="A0A834HHR8"/>
<accession>A0A834HHR8</accession>
<organism evidence="3 4">
    <name type="scientific">Rhododendron simsii</name>
    <name type="common">Sims's rhododendron</name>
    <dbReference type="NCBI Taxonomy" id="118357"/>
    <lineage>
        <taxon>Eukaryota</taxon>
        <taxon>Viridiplantae</taxon>
        <taxon>Streptophyta</taxon>
        <taxon>Embryophyta</taxon>
        <taxon>Tracheophyta</taxon>
        <taxon>Spermatophyta</taxon>
        <taxon>Magnoliopsida</taxon>
        <taxon>eudicotyledons</taxon>
        <taxon>Gunneridae</taxon>
        <taxon>Pentapetalae</taxon>
        <taxon>asterids</taxon>
        <taxon>Ericales</taxon>
        <taxon>Ericaceae</taxon>
        <taxon>Ericoideae</taxon>
        <taxon>Rhodoreae</taxon>
        <taxon>Rhododendron</taxon>
    </lineage>
</organism>
<reference evidence="3" key="1">
    <citation type="submission" date="2019-11" db="EMBL/GenBank/DDBJ databases">
        <authorList>
            <person name="Liu Y."/>
            <person name="Hou J."/>
            <person name="Li T.-Q."/>
            <person name="Guan C.-H."/>
            <person name="Wu X."/>
            <person name="Wu H.-Z."/>
            <person name="Ling F."/>
            <person name="Zhang R."/>
            <person name="Shi X.-G."/>
            <person name="Ren J.-P."/>
            <person name="Chen E.-F."/>
            <person name="Sun J.-M."/>
        </authorList>
    </citation>
    <scope>NUCLEOTIDE SEQUENCE</scope>
    <source>
        <strain evidence="3">Adult_tree_wgs_1</strain>
        <tissue evidence="3">Leaves</tissue>
    </source>
</reference>
<feature type="compositionally biased region" description="Acidic residues" evidence="1">
    <location>
        <begin position="24"/>
        <end position="37"/>
    </location>
</feature>
<dbReference type="SUPFAM" id="SSF53098">
    <property type="entry name" value="Ribonuclease H-like"/>
    <property type="match status" value="1"/>
</dbReference>
<gene>
    <name evidence="3" type="ORF">RHSIM_Rhsim01G0167800</name>
</gene>
<dbReference type="Pfam" id="PF05699">
    <property type="entry name" value="Dimer_Tnp_hAT"/>
    <property type="match status" value="1"/>
</dbReference>
<protein>
    <recommendedName>
        <fullName evidence="2">HAT C-terminal dimerisation domain-containing protein</fullName>
    </recommendedName>
</protein>
<name>A0A834HHR8_RHOSS</name>
<dbReference type="InterPro" id="IPR008906">
    <property type="entry name" value="HATC_C_dom"/>
</dbReference>
<dbReference type="InterPro" id="IPR012337">
    <property type="entry name" value="RNaseH-like_sf"/>
</dbReference>
<evidence type="ECO:0000256" key="1">
    <source>
        <dbReference type="SAM" id="MobiDB-lite"/>
    </source>
</evidence>
<sequence>MCYGSGSYVDRMRRMSEHPSETTGEGDAEEDIFELGEDVSQPLKKQRPLRSKWRRCLEGSSSSRSHAVMGSSKHNLDGFQEWYEKAHASSIHAYQKSEMDQYLEEIVFPNTEDFNILHWWKVNSGKYPTLARMARDILAVPATTVAWEAAFSVGGRIIDESRASLLPDIVEALMTTNNWIESLDEASVAEQQC</sequence>
<evidence type="ECO:0000313" key="4">
    <source>
        <dbReference type="Proteomes" id="UP000626092"/>
    </source>
</evidence>
<proteinExistence type="predicted"/>
<dbReference type="PANTHER" id="PTHR23272">
    <property type="entry name" value="BED FINGER-RELATED"/>
    <property type="match status" value="1"/>
</dbReference>
<dbReference type="GO" id="GO:0046983">
    <property type="term" value="F:protein dimerization activity"/>
    <property type="evidence" value="ECO:0007669"/>
    <property type="project" value="InterPro"/>
</dbReference>
<keyword evidence="4" id="KW-1185">Reference proteome</keyword>
<dbReference type="EMBL" id="WJXA01000001">
    <property type="protein sequence ID" value="KAF7152450.1"/>
    <property type="molecule type" value="Genomic_DNA"/>
</dbReference>
<dbReference type="OrthoDB" id="1301613at2759"/>
<evidence type="ECO:0000313" key="3">
    <source>
        <dbReference type="EMBL" id="KAF7152450.1"/>
    </source>
</evidence>
<evidence type="ECO:0000259" key="2">
    <source>
        <dbReference type="Pfam" id="PF05699"/>
    </source>
</evidence>
<feature type="region of interest" description="Disordered" evidence="1">
    <location>
        <begin position="13"/>
        <end position="39"/>
    </location>
</feature>
<dbReference type="Proteomes" id="UP000626092">
    <property type="component" value="Unassembled WGS sequence"/>
</dbReference>
<feature type="domain" description="HAT C-terminal dimerisation" evidence="2">
    <location>
        <begin position="98"/>
        <end position="180"/>
    </location>
</feature>